<comment type="caution">
    <text evidence="2">The sequence shown here is derived from an EMBL/GenBank/DDBJ whole genome shotgun (WGS) entry which is preliminary data.</text>
</comment>
<reference evidence="2" key="1">
    <citation type="submission" date="2022-01" db="EMBL/GenBank/DDBJ databases">
        <title>Whole genome-based taxonomy of the Shewanellaceae.</title>
        <authorList>
            <person name="Martin-Rodriguez A.J."/>
        </authorList>
    </citation>
    <scope>NUCLEOTIDE SEQUENCE</scope>
    <source>
        <strain evidence="2">KCTC 23973</strain>
    </source>
</reference>
<dbReference type="AlphaFoldDB" id="A0A9X1ZH52"/>
<keyword evidence="3" id="KW-1185">Reference proteome</keyword>
<dbReference type="EMBL" id="JAKILB010000009">
    <property type="protein sequence ID" value="MCL1139777.1"/>
    <property type="molecule type" value="Genomic_DNA"/>
</dbReference>
<dbReference type="RefSeq" id="WP_248950873.1">
    <property type="nucleotide sequence ID" value="NZ_JAKILB010000009.1"/>
</dbReference>
<name>A0A9X1ZH52_9GAMM</name>
<sequence>MRIFTLILVLFSFHSSAALFGVDWGENIDKYGELTKRDEYYKVVTNSLPDHLLIAKQYELVQQPDSGLVKISMTSFEYSAFGDSFQHDYVELQDLLINDGYQTKEFRESELSTYQCIFQGECVGMLWVGVNHNDSVVTLEQRMNGRERSFIRLEVKANNFASNK</sequence>
<keyword evidence="1" id="KW-0732">Signal</keyword>
<evidence type="ECO:0000313" key="3">
    <source>
        <dbReference type="Proteomes" id="UP001139293"/>
    </source>
</evidence>
<evidence type="ECO:0000313" key="2">
    <source>
        <dbReference type="EMBL" id="MCL1139777.1"/>
    </source>
</evidence>
<dbReference type="Proteomes" id="UP001139293">
    <property type="component" value="Unassembled WGS sequence"/>
</dbReference>
<feature type="chain" id="PRO_5040877373" evidence="1">
    <location>
        <begin position="18"/>
        <end position="164"/>
    </location>
</feature>
<feature type="signal peptide" evidence="1">
    <location>
        <begin position="1"/>
        <end position="17"/>
    </location>
</feature>
<proteinExistence type="predicted"/>
<accession>A0A9X1ZH52</accession>
<evidence type="ECO:0000256" key="1">
    <source>
        <dbReference type="SAM" id="SignalP"/>
    </source>
</evidence>
<protein>
    <submittedName>
        <fullName evidence="2">Uncharacterized protein</fullName>
    </submittedName>
</protein>
<gene>
    <name evidence="2" type="ORF">L2740_14615</name>
</gene>
<organism evidence="2 3">
    <name type="scientific">Shewanella pneumatophori</name>
    <dbReference type="NCBI Taxonomy" id="314092"/>
    <lineage>
        <taxon>Bacteria</taxon>
        <taxon>Pseudomonadati</taxon>
        <taxon>Pseudomonadota</taxon>
        <taxon>Gammaproteobacteria</taxon>
        <taxon>Alteromonadales</taxon>
        <taxon>Shewanellaceae</taxon>
        <taxon>Shewanella</taxon>
    </lineage>
</organism>